<feature type="region of interest" description="Disordered" evidence="1">
    <location>
        <begin position="333"/>
        <end position="352"/>
    </location>
</feature>
<feature type="compositionally biased region" description="Basic and acidic residues" evidence="1">
    <location>
        <begin position="203"/>
        <end position="220"/>
    </location>
</feature>
<reference evidence="2 3" key="1">
    <citation type="journal article" date="2023" name="J. Hered.">
        <title>Chromosome-level genome of the wood stork (Mycteria americana) provides insight into avian chromosome evolution.</title>
        <authorList>
            <person name="Flamio R. Jr."/>
            <person name="Ramstad K.M."/>
        </authorList>
    </citation>
    <scope>NUCLEOTIDE SEQUENCE [LARGE SCALE GENOMIC DNA]</scope>
    <source>
        <strain evidence="2">JAX WOST 10</strain>
    </source>
</reference>
<dbReference type="PANTHER" id="PTHR15551:SF3">
    <property type="entry name" value="LIM AND CALPONIN HOMOLOGY DOMAINS-CONTAINING PROTEIN 1"/>
    <property type="match status" value="1"/>
</dbReference>
<dbReference type="GO" id="GO:0051496">
    <property type="term" value="P:positive regulation of stress fiber assembly"/>
    <property type="evidence" value="ECO:0007669"/>
    <property type="project" value="TreeGrafter"/>
</dbReference>
<feature type="region of interest" description="Disordered" evidence="1">
    <location>
        <begin position="374"/>
        <end position="431"/>
    </location>
</feature>
<dbReference type="Proteomes" id="UP001333110">
    <property type="component" value="Unassembled WGS sequence"/>
</dbReference>
<name>A0AAN7N2Q0_MYCAM</name>
<accession>A0AAN7N2Q0</accession>
<evidence type="ECO:0000256" key="1">
    <source>
        <dbReference type="SAM" id="MobiDB-lite"/>
    </source>
</evidence>
<evidence type="ECO:0000313" key="2">
    <source>
        <dbReference type="EMBL" id="KAK4818520.1"/>
    </source>
</evidence>
<proteinExistence type="predicted"/>
<feature type="region of interest" description="Disordered" evidence="1">
    <location>
        <begin position="14"/>
        <end position="63"/>
    </location>
</feature>
<feature type="compositionally biased region" description="Low complexity" evidence="1">
    <location>
        <begin position="374"/>
        <end position="385"/>
    </location>
</feature>
<keyword evidence="3" id="KW-1185">Reference proteome</keyword>
<evidence type="ECO:0000313" key="3">
    <source>
        <dbReference type="Proteomes" id="UP001333110"/>
    </source>
</evidence>
<dbReference type="GO" id="GO:0001725">
    <property type="term" value="C:stress fiber"/>
    <property type="evidence" value="ECO:0007669"/>
    <property type="project" value="TreeGrafter"/>
</dbReference>
<dbReference type="AlphaFoldDB" id="A0AAN7N2Q0"/>
<evidence type="ECO:0008006" key="4">
    <source>
        <dbReference type="Google" id="ProtNLM"/>
    </source>
</evidence>
<organism evidence="2 3">
    <name type="scientific">Mycteria americana</name>
    <name type="common">Wood stork</name>
    <dbReference type="NCBI Taxonomy" id="33587"/>
    <lineage>
        <taxon>Eukaryota</taxon>
        <taxon>Metazoa</taxon>
        <taxon>Chordata</taxon>
        <taxon>Craniata</taxon>
        <taxon>Vertebrata</taxon>
        <taxon>Euteleostomi</taxon>
        <taxon>Archelosauria</taxon>
        <taxon>Archosauria</taxon>
        <taxon>Dinosauria</taxon>
        <taxon>Saurischia</taxon>
        <taxon>Theropoda</taxon>
        <taxon>Coelurosauria</taxon>
        <taxon>Aves</taxon>
        <taxon>Neognathae</taxon>
        <taxon>Neoaves</taxon>
        <taxon>Aequornithes</taxon>
        <taxon>Ciconiiformes</taxon>
        <taxon>Ciconiidae</taxon>
        <taxon>Mycteria</taxon>
    </lineage>
</organism>
<gene>
    <name evidence="2" type="ORF">QYF61_014333</name>
</gene>
<feature type="compositionally biased region" description="Polar residues" evidence="1">
    <location>
        <begin position="386"/>
        <end position="399"/>
    </location>
</feature>
<feature type="region of interest" description="Disordered" evidence="1">
    <location>
        <begin position="195"/>
        <end position="230"/>
    </location>
</feature>
<dbReference type="GO" id="GO:0032034">
    <property type="term" value="F:myosin II head/neck binding"/>
    <property type="evidence" value="ECO:0007669"/>
    <property type="project" value="TreeGrafter"/>
</dbReference>
<dbReference type="PANTHER" id="PTHR15551">
    <property type="entry name" value="LIM DOMAIN ONLY 7"/>
    <property type="match status" value="1"/>
</dbReference>
<protein>
    <recommendedName>
        <fullName evidence="4">LIM zinc-binding domain-containing protein</fullName>
    </recommendedName>
</protein>
<feature type="compositionally biased region" description="Basic and acidic residues" evidence="1">
    <location>
        <begin position="307"/>
        <end position="318"/>
    </location>
</feature>
<feature type="compositionally biased region" description="Low complexity" evidence="1">
    <location>
        <begin position="40"/>
        <end position="62"/>
    </location>
</feature>
<feature type="region of interest" description="Disordered" evidence="1">
    <location>
        <begin position="280"/>
        <end position="318"/>
    </location>
</feature>
<dbReference type="GO" id="GO:0051893">
    <property type="term" value="P:regulation of focal adhesion assembly"/>
    <property type="evidence" value="ECO:0007669"/>
    <property type="project" value="TreeGrafter"/>
</dbReference>
<feature type="compositionally biased region" description="Basic and acidic residues" evidence="1">
    <location>
        <begin position="400"/>
        <end position="415"/>
    </location>
</feature>
<feature type="region of interest" description="Disordered" evidence="1">
    <location>
        <begin position="600"/>
        <end position="633"/>
    </location>
</feature>
<dbReference type="EMBL" id="JAUNZN010000007">
    <property type="protein sequence ID" value="KAK4818520.1"/>
    <property type="molecule type" value="Genomic_DNA"/>
</dbReference>
<sequence>MSIGVGVLLALPADDPDDRAVRAQASPVEADGAASKHAEASPGSAGPASPACPSPGGLRLLPSPLPLPTPGWGLGPACSRIPISASAAAPRGFIRTCRRCQKSRHKKEIFYSKNDHSLQQPPQGRGRVPVAGGFQDMTGQGARKSHPGSLSHERCQSTYVNNLELHLAGSDQKQFKSTAACASPVVKRLEFLPSPVPSEEAASSEKDVKKPEMEQQKEAELPATPEVMKPKALEQEGSVVLPFLKKLPETSQVTLQNSGLQEPPRGATVPLRVRNNWRRSQFFSQSADSDNGDKSNRFNFWSWDPEEERKRQERWQHEQERLLQEKYQKEQDKLKEEWEKAQREVEEEERRYYEEERKIIEDTVVPFIVSSNSAELLSSSSSTTEGNKTANTTDSNSSPEEGKQKEVTGQKKLLWEQDSMPSPKSKENELWQEKRRRLLESAVADKAVSTSCRGHSTETIPGPECGTTAELHRRNEECGICKGQLGDAASGTDVRIRNGLLNCNDCYIRSRKGQRCSVVGEVRWGFRGEHRCRVCGSSSLPLEVALRLGLEAVRQLFLLRLLRTKVAGHPDKRGLGDCDPYEPSKTVEILVAKAARRAPRETSWLTGPRRASGEDDGLPNSGMKLGAYGRNRE</sequence>
<feature type="compositionally biased region" description="Polar residues" evidence="1">
    <location>
        <begin position="280"/>
        <end position="289"/>
    </location>
</feature>
<comment type="caution">
    <text evidence="2">The sequence shown here is derived from an EMBL/GenBank/DDBJ whole genome shotgun (WGS) entry which is preliminary data.</text>
</comment>